<name>A0A9N9C7P4_9GLOM</name>
<comment type="caution">
    <text evidence="1">The sequence shown here is derived from an EMBL/GenBank/DDBJ whole genome shotgun (WGS) entry which is preliminary data.</text>
</comment>
<sequence>MKCTSSELFQNFHPNALGKPMRDIFSKTFCDINIAPLEW</sequence>
<dbReference type="EMBL" id="CAJVPY010003447">
    <property type="protein sequence ID" value="CAG8592157.1"/>
    <property type="molecule type" value="Genomic_DNA"/>
</dbReference>
<protein>
    <submittedName>
        <fullName evidence="1">23200_t:CDS:1</fullName>
    </submittedName>
</protein>
<keyword evidence="2" id="KW-1185">Reference proteome</keyword>
<organism evidence="1 2">
    <name type="scientific">Dentiscutata erythropus</name>
    <dbReference type="NCBI Taxonomy" id="1348616"/>
    <lineage>
        <taxon>Eukaryota</taxon>
        <taxon>Fungi</taxon>
        <taxon>Fungi incertae sedis</taxon>
        <taxon>Mucoromycota</taxon>
        <taxon>Glomeromycotina</taxon>
        <taxon>Glomeromycetes</taxon>
        <taxon>Diversisporales</taxon>
        <taxon>Gigasporaceae</taxon>
        <taxon>Dentiscutata</taxon>
    </lineage>
</organism>
<dbReference type="Proteomes" id="UP000789405">
    <property type="component" value="Unassembled WGS sequence"/>
</dbReference>
<gene>
    <name evidence="1" type="ORF">DERYTH_LOCUS7217</name>
</gene>
<proteinExistence type="predicted"/>
<reference evidence="1" key="1">
    <citation type="submission" date="2021-06" db="EMBL/GenBank/DDBJ databases">
        <authorList>
            <person name="Kallberg Y."/>
            <person name="Tangrot J."/>
            <person name="Rosling A."/>
        </authorList>
    </citation>
    <scope>NUCLEOTIDE SEQUENCE</scope>
    <source>
        <strain evidence="1">MA453B</strain>
    </source>
</reference>
<dbReference type="AlphaFoldDB" id="A0A9N9C7P4"/>
<accession>A0A9N9C7P4</accession>
<evidence type="ECO:0000313" key="2">
    <source>
        <dbReference type="Proteomes" id="UP000789405"/>
    </source>
</evidence>
<evidence type="ECO:0000313" key="1">
    <source>
        <dbReference type="EMBL" id="CAG8592157.1"/>
    </source>
</evidence>